<evidence type="ECO:0000256" key="3">
    <source>
        <dbReference type="ARBA" id="ARBA00023015"/>
    </source>
</evidence>
<dbReference type="PRINTS" id="PR00039">
    <property type="entry name" value="HTHLYSR"/>
</dbReference>
<dbReference type="InterPro" id="IPR005119">
    <property type="entry name" value="LysR_subst-bd"/>
</dbReference>
<evidence type="ECO:0000313" key="8">
    <source>
        <dbReference type="Proteomes" id="UP000050863"/>
    </source>
</evidence>
<evidence type="ECO:0000256" key="1">
    <source>
        <dbReference type="ARBA" id="ARBA00003502"/>
    </source>
</evidence>
<proteinExistence type="inferred from homology"/>
<dbReference type="Pfam" id="PF00126">
    <property type="entry name" value="HTH_1"/>
    <property type="match status" value="1"/>
</dbReference>
<dbReference type="GO" id="GO:0003677">
    <property type="term" value="F:DNA binding"/>
    <property type="evidence" value="ECO:0007669"/>
    <property type="project" value="UniProtKB-KW"/>
</dbReference>
<feature type="domain" description="HTH lysR-type" evidence="6">
    <location>
        <begin position="11"/>
        <end position="68"/>
    </location>
</feature>
<gene>
    <name evidence="7" type="ORF">CQ12_28390</name>
</gene>
<dbReference type="RefSeq" id="WP_057837306.1">
    <property type="nucleotide sequence ID" value="NZ_LLXZ01000128.1"/>
</dbReference>
<keyword evidence="5" id="KW-0804">Transcription</keyword>
<dbReference type="AlphaFoldDB" id="A0A0R3LFW1"/>
<dbReference type="STRING" id="280332.CQ12_28390"/>
<organism evidence="7 8">
    <name type="scientific">Bradyrhizobium jicamae</name>
    <dbReference type="NCBI Taxonomy" id="280332"/>
    <lineage>
        <taxon>Bacteria</taxon>
        <taxon>Pseudomonadati</taxon>
        <taxon>Pseudomonadota</taxon>
        <taxon>Alphaproteobacteria</taxon>
        <taxon>Hyphomicrobiales</taxon>
        <taxon>Nitrobacteraceae</taxon>
        <taxon>Bradyrhizobium</taxon>
    </lineage>
</organism>
<evidence type="ECO:0000256" key="2">
    <source>
        <dbReference type="ARBA" id="ARBA00009437"/>
    </source>
</evidence>
<dbReference type="SUPFAM" id="SSF46785">
    <property type="entry name" value="Winged helix' DNA-binding domain"/>
    <property type="match status" value="1"/>
</dbReference>
<evidence type="ECO:0000313" key="7">
    <source>
        <dbReference type="EMBL" id="KRR04653.1"/>
    </source>
</evidence>
<sequence>MESADRIGRRLKLRDLHLLITVVQLGSMAKAAAELGVSQPAVSKGIADMEQTLGLRLLDRGRNGVEPTAYGRALVKRGLIIFDELKQGVAELGFLADPSVGSLRIGSTESIAAGMLPAIIERFWRDHPGVHLDVAQTVISTLHYRELRERSIDLLIGRIPMPFNVDDLEADVVYDDEVVVVAGRQSKWARSRTVKLADLSSEPWILPPADTMPGSLAAELFRAGGAGMPRAPITTLSMHLCCRLVASGRFIAILPGSILRFGGHDGVLRRLPVKLPAQPRPVGIVTLKNRTLSPVAKLFIACVHRVLARPPQA</sequence>
<comment type="caution">
    <text evidence="7">The sequence shown here is derived from an EMBL/GenBank/DDBJ whole genome shotgun (WGS) entry which is preliminary data.</text>
</comment>
<dbReference type="PANTHER" id="PTHR30419">
    <property type="entry name" value="HTH-TYPE TRANSCRIPTIONAL REGULATOR YBHD"/>
    <property type="match status" value="1"/>
</dbReference>
<accession>A0A0R3LFW1</accession>
<dbReference type="InterPro" id="IPR036390">
    <property type="entry name" value="WH_DNA-bd_sf"/>
</dbReference>
<name>A0A0R3LFW1_9BRAD</name>
<keyword evidence="8" id="KW-1185">Reference proteome</keyword>
<dbReference type="CDD" id="cd05466">
    <property type="entry name" value="PBP2_LTTR_substrate"/>
    <property type="match status" value="1"/>
</dbReference>
<dbReference type="InterPro" id="IPR036388">
    <property type="entry name" value="WH-like_DNA-bd_sf"/>
</dbReference>
<dbReference type="SUPFAM" id="SSF53850">
    <property type="entry name" value="Periplasmic binding protein-like II"/>
    <property type="match status" value="1"/>
</dbReference>
<keyword evidence="3" id="KW-0805">Transcription regulation</keyword>
<evidence type="ECO:0000256" key="5">
    <source>
        <dbReference type="ARBA" id="ARBA00023163"/>
    </source>
</evidence>
<reference evidence="7 8" key="1">
    <citation type="submission" date="2014-03" db="EMBL/GenBank/DDBJ databases">
        <title>Bradyrhizobium valentinum sp. nov., isolated from effective nodules of Lupinus mariae-josephae, a lupine endemic of basic-lime soils in Eastern Spain.</title>
        <authorList>
            <person name="Duran D."/>
            <person name="Rey L."/>
            <person name="Navarro A."/>
            <person name="Busquets A."/>
            <person name="Imperial J."/>
            <person name="Ruiz-Argueso T."/>
        </authorList>
    </citation>
    <scope>NUCLEOTIDE SEQUENCE [LARGE SCALE GENOMIC DNA]</scope>
    <source>
        <strain evidence="7 8">PAC68</strain>
    </source>
</reference>
<protein>
    <submittedName>
        <fullName evidence="7">Transcriptional regulator</fullName>
    </submittedName>
</protein>
<dbReference type="InterPro" id="IPR000847">
    <property type="entry name" value="LysR_HTH_N"/>
</dbReference>
<dbReference type="Gene3D" id="3.40.190.290">
    <property type="match status" value="1"/>
</dbReference>
<dbReference type="InterPro" id="IPR050950">
    <property type="entry name" value="HTH-type_LysR_regulators"/>
</dbReference>
<dbReference type="OrthoDB" id="9806538at2"/>
<dbReference type="GO" id="GO:0005829">
    <property type="term" value="C:cytosol"/>
    <property type="evidence" value="ECO:0007669"/>
    <property type="project" value="TreeGrafter"/>
</dbReference>
<dbReference type="EMBL" id="LLXZ01000128">
    <property type="protein sequence ID" value="KRR04653.1"/>
    <property type="molecule type" value="Genomic_DNA"/>
</dbReference>
<evidence type="ECO:0000256" key="4">
    <source>
        <dbReference type="ARBA" id="ARBA00023125"/>
    </source>
</evidence>
<comment type="function">
    <text evidence="1">NodD regulates the expression of the nodABCFE genes which encode other nodulation proteins. NodD is also a negative regulator of its own expression. Binds flavonoids as inducers.</text>
</comment>
<dbReference type="GO" id="GO:0003700">
    <property type="term" value="F:DNA-binding transcription factor activity"/>
    <property type="evidence" value="ECO:0007669"/>
    <property type="project" value="InterPro"/>
</dbReference>
<comment type="similarity">
    <text evidence="2">Belongs to the LysR transcriptional regulatory family.</text>
</comment>
<dbReference type="PROSITE" id="PS50931">
    <property type="entry name" value="HTH_LYSR"/>
    <property type="match status" value="1"/>
</dbReference>
<dbReference type="Pfam" id="PF03466">
    <property type="entry name" value="LysR_substrate"/>
    <property type="match status" value="1"/>
</dbReference>
<dbReference type="Proteomes" id="UP000050863">
    <property type="component" value="Unassembled WGS sequence"/>
</dbReference>
<dbReference type="Gene3D" id="1.10.10.10">
    <property type="entry name" value="Winged helix-like DNA-binding domain superfamily/Winged helix DNA-binding domain"/>
    <property type="match status" value="1"/>
</dbReference>
<keyword evidence="4" id="KW-0238">DNA-binding</keyword>
<dbReference type="PANTHER" id="PTHR30419:SF8">
    <property type="entry name" value="NITROGEN ASSIMILATION TRANSCRIPTIONAL ACTIVATOR-RELATED"/>
    <property type="match status" value="1"/>
</dbReference>
<evidence type="ECO:0000259" key="6">
    <source>
        <dbReference type="PROSITE" id="PS50931"/>
    </source>
</evidence>